<dbReference type="InterPro" id="IPR008168">
    <property type="entry name" value="Cyt_C_IC"/>
</dbReference>
<dbReference type="InterPro" id="IPR009056">
    <property type="entry name" value="Cyt_c-like_dom"/>
</dbReference>
<protein>
    <submittedName>
        <fullName evidence="10">Soluble cytochrome f</fullName>
    </submittedName>
</protein>
<dbReference type="OrthoDB" id="9811395at2"/>
<keyword evidence="4" id="KW-0249">Electron transport</keyword>
<proteinExistence type="predicted"/>
<dbReference type="InterPro" id="IPR051459">
    <property type="entry name" value="Cytochrome_c-type_DH"/>
</dbReference>
<dbReference type="Pfam" id="PF13442">
    <property type="entry name" value="Cytochrome_CBB3"/>
    <property type="match status" value="1"/>
</dbReference>
<evidence type="ECO:0000313" key="11">
    <source>
        <dbReference type="Proteomes" id="UP000064893"/>
    </source>
</evidence>
<evidence type="ECO:0000256" key="7">
    <source>
        <dbReference type="SAM" id="Phobius"/>
    </source>
</evidence>
<dbReference type="AlphaFoldDB" id="A0A0S2I5E8"/>
<keyword evidence="3 6" id="KW-0479">Metal-binding</keyword>
<sequence precursor="true">MKIFATILLVLLGSGTLLAQPEGEWVVPDEDSAKLSPFAFTEQSVESGEEVYYANCKSCHGDPGEMNYQPLQPEPGDITTDKIQQNSDGEIHYKVVTGRGAMPGFANVLSDTEIWNVVAYIRSFNDDYVQQVAKRVAESAFEGQGITIALELVKEKMELLAYVEGLDEGEKEPIAGAELKLFAKRYFGNLPIGNAKKTNEQGRVVFALPGDLPGDSAGLVTVNATLSNQELYGEVAVDTALAFGVPTNKPGLTEQRAMWNVGSKAPIWLILTYSLGVLLVWGTIFYVLFQLRRIYLLGKNLEE</sequence>
<evidence type="ECO:0000256" key="1">
    <source>
        <dbReference type="ARBA" id="ARBA00022448"/>
    </source>
</evidence>
<evidence type="ECO:0000259" key="9">
    <source>
        <dbReference type="PROSITE" id="PS51007"/>
    </source>
</evidence>
<dbReference type="EMBL" id="CP013118">
    <property type="protein sequence ID" value="ALO17180.1"/>
    <property type="molecule type" value="Genomic_DNA"/>
</dbReference>
<dbReference type="InterPro" id="IPR036909">
    <property type="entry name" value="Cyt_c-like_dom_sf"/>
</dbReference>
<dbReference type="GO" id="GO:0009055">
    <property type="term" value="F:electron transfer activity"/>
    <property type="evidence" value="ECO:0007669"/>
    <property type="project" value="InterPro"/>
</dbReference>
<dbReference type="RefSeq" id="WP_057954496.1">
    <property type="nucleotide sequence ID" value="NZ_CP013118.1"/>
</dbReference>
<dbReference type="PANTHER" id="PTHR35008:SF4">
    <property type="entry name" value="BLL4482 PROTEIN"/>
    <property type="match status" value="1"/>
</dbReference>
<accession>A0A0S2I5E8</accession>
<evidence type="ECO:0000256" key="3">
    <source>
        <dbReference type="ARBA" id="ARBA00022723"/>
    </source>
</evidence>
<keyword evidence="1" id="KW-0813">Transport</keyword>
<evidence type="ECO:0000313" key="10">
    <source>
        <dbReference type="EMBL" id="ALO17180.1"/>
    </source>
</evidence>
<keyword evidence="11" id="KW-1185">Reference proteome</keyword>
<dbReference type="KEGG" id="blq:L21SP5_03572"/>
<keyword evidence="2 6" id="KW-0349">Heme</keyword>
<keyword evidence="8" id="KW-0732">Signal</keyword>
<dbReference type="SUPFAM" id="SSF46626">
    <property type="entry name" value="Cytochrome c"/>
    <property type="match status" value="1"/>
</dbReference>
<keyword evidence="7" id="KW-1133">Transmembrane helix</keyword>
<keyword evidence="5 6" id="KW-0408">Iron</keyword>
<dbReference type="PRINTS" id="PR00605">
    <property type="entry name" value="CYTCHROMECIC"/>
</dbReference>
<dbReference type="STRING" id="1307839.L21SP5_03572"/>
<feature type="domain" description="Cytochrome c" evidence="9">
    <location>
        <begin position="43"/>
        <end position="125"/>
    </location>
</feature>
<keyword evidence="7" id="KW-0472">Membrane</keyword>
<evidence type="ECO:0000256" key="8">
    <source>
        <dbReference type="SAM" id="SignalP"/>
    </source>
</evidence>
<evidence type="ECO:0000256" key="5">
    <source>
        <dbReference type="ARBA" id="ARBA00023004"/>
    </source>
</evidence>
<dbReference type="Gene3D" id="1.10.760.10">
    <property type="entry name" value="Cytochrome c-like domain"/>
    <property type="match status" value="1"/>
</dbReference>
<dbReference type="GO" id="GO:0020037">
    <property type="term" value="F:heme binding"/>
    <property type="evidence" value="ECO:0007669"/>
    <property type="project" value="InterPro"/>
</dbReference>
<evidence type="ECO:0000256" key="6">
    <source>
        <dbReference type="PROSITE-ProRule" id="PRU00433"/>
    </source>
</evidence>
<organism evidence="10 11">
    <name type="scientific">Salinivirga cyanobacteriivorans</name>
    <dbReference type="NCBI Taxonomy" id="1307839"/>
    <lineage>
        <taxon>Bacteria</taxon>
        <taxon>Pseudomonadati</taxon>
        <taxon>Bacteroidota</taxon>
        <taxon>Bacteroidia</taxon>
        <taxon>Bacteroidales</taxon>
        <taxon>Salinivirgaceae</taxon>
        <taxon>Salinivirga</taxon>
    </lineage>
</organism>
<evidence type="ECO:0000256" key="2">
    <source>
        <dbReference type="ARBA" id="ARBA00022617"/>
    </source>
</evidence>
<feature type="transmembrane region" description="Helical" evidence="7">
    <location>
        <begin position="267"/>
        <end position="289"/>
    </location>
</feature>
<dbReference type="PROSITE" id="PS51007">
    <property type="entry name" value="CYTC"/>
    <property type="match status" value="1"/>
</dbReference>
<evidence type="ECO:0000256" key="4">
    <source>
        <dbReference type="ARBA" id="ARBA00022982"/>
    </source>
</evidence>
<keyword evidence="7" id="KW-0812">Transmembrane</keyword>
<reference evidence="10 11" key="1">
    <citation type="submission" date="2015-11" db="EMBL/GenBank/DDBJ databases">
        <title>Description and complete genome sequence of a novel strain predominating in hypersaline microbial mats and representing a new family of the Bacteriodetes phylum.</title>
        <authorList>
            <person name="Spring S."/>
            <person name="Bunk B."/>
            <person name="Sproer C."/>
            <person name="Klenk H.-P."/>
        </authorList>
    </citation>
    <scope>NUCLEOTIDE SEQUENCE [LARGE SCALE GENOMIC DNA]</scope>
    <source>
        <strain evidence="10 11">L21-Spi-D4</strain>
    </source>
</reference>
<name>A0A0S2I5E8_9BACT</name>
<gene>
    <name evidence="10" type="primary">petJ</name>
    <name evidence="10" type="ORF">L21SP5_03572</name>
</gene>
<dbReference type="GO" id="GO:0005506">
    <property type="term" value="F:iron ion binding"/>
    <property type="evidence" value="ECO:0007669"/>
    <property type="project" value="InterPro"/>
</dbReference>
<feature type="signal peptide" evidence="8">
    <location>
        <begin position="1"/>
        <end position="19"/>
    </location>
</feature>
<feature type="chain" id="PRO_5006599591" evidence="8">
    <location>
        <begin position="20"/>
        <end position="303"/>
    </location>
</feature>
<dbReference type="Proteomes" id="UP000064893">
    <property type="component" value="Chromosome"/>
</dbReference>
<dbReference type="PANTHER" id="PTHR35008">
    <property type="entry name" value="BLL4482 PROTEIN-RELATED"/>
    <property type="match status" value="1"/>
</dbReference>